<dbReference type="InterPro" id="IPR005184">
    <property type="entry name" value="DUF306_Meta_HslJ"/>
</dbReference>
<dbReference type="Pfam" id="PF03724">
    <property type="entry name" value="META"/>
    <property type="match status" value="1"/>
</dbReference>
<protein>
    <submittedName>
        <fullName evidence="2">META domain-containing protein</fullName>
    </submittedName>
</protein>
<dbReference type="PANTHER" id="PTHR35535">
    <property type="entry name" value="HEAT SHOCK PROTEIN HSLJ"/>
    <property type="match status" value="1"/>
</dbReference>
<name>A0ABS1KLK8_9BACT</name>
<organism evidence="2 3">
    <name type="scientific">Chryseolinea lacunae</name>
    <dbReference type="NCBI Taxonomy" id="2801331"/>
    <lineage>
        <taxon>Bacteria</taxon>
        <taxon>Pseudomonadati</taxon>
        <taxon>Bacteroidota</taxon>
        <taxon>Cytophagia</taxon>
        <taxon>Cytophagales</taxon>
        <taxon>Fulvivirgaceae</taxon>
        <taxon>Chryseolinea</taxon>
    </lineage>
</organism>
<gene>
    <name evidence="2" type="ORF">JI741_02675</name>
</gene>
<evidence type="ECO:0000313" key="2">
    <source>
        <dbReference type="EMBL" id="MBL0740102.1"/>
    </source>
</evidence>
<sequence length="262" mass="29402">MKTIFVVLGSVAAMSCASVKPQPAATGDVPNTRNVTLDIERFQRGIDFVASGNEPFWSLEMDMEGTMLFRSLTDVPQLNISVPEPQRAQDANVTRYRAVAESSEIIVQVQEKGCHDNMSGEKFPFAVSIDVKANEAKDYTHFNGCGRYLPDYRLHDIWVLKELNGKAITEKDYTREQPRMELNPSEGTVMGVTGCNEFSGQLITHGNVIAFRQLVNTKMACGQSREKDFLQTLNAADHFTCEERYLWLFKGDVAVCKFLKVD</sequence>
<dbReference type="Proteomes" id="UP000613030">
    <property type="component" value="Unassembled WGS sequence"/>
</dbReference>
<reference evidence="2 3" key="1">
    <citation type="submission" date="2021-01" db="EMBL/GenBank/DDBJ databases">
        <title>Chryseolinea sp. Jin1 Genome sequencing and assembly.</title>
        <authorList>
            <person name="Kim I."/>
        </authorList>
    </citation>
    <scope>NUCLEOTIDE SEQUENCE [LARGE SCALE GENOMIC DNA]</scope>
    <source>
        <strain evidence="2 3">Jin1</strain>
    </source>
</reference>
<evidence type="ECO:0000259" key="1">
    <source>
        <dbReference type="Pfam" id="PF03724"/>
    </source>
</evidence>
<dbReference type="Gene3D" id="2.40.128.270">
    <property type="match status" value="1"/>
</dbReference>
<dbReference type="InterPro" id="IPR053147">
    <property type="entry name" value="Hsp_HslJ-like"/>
</dbReference>
<proteinExistence type="predicted"/>
<keyword evidence="3" id="KW-1185">Reference proteome</keyword>
<dbReference type="PANTHER" id="PTHR35535:SF2">
    <property type="entry name" value="DUF306 DOMAIN-CONTAINING PROTEIN"/>
    <property type="match status" value="1"/>
</dbReference>
<dbReference type="PROSITE" id="PS51257">
    <property type="entry name" value="PROKAR_LIPOPROTEIN"/>
    <property type="match status" value="1"/>
</dbReference>
<dbReference type="EMBL" id="JAERRB010000001">
    <property type="protein sequence ID" value="MBL0740102.1"/>
    <property type="molecule type" value="Genomic_DNA"/>
</dbReference>
<dbReference type="InterPro" id="IPR038670">
    <property type="entry name" value="HslJ-like_sf"/>
</dbReference>
<accession>A0ABS1KLK8</accession>
<dbReference type="RefSeq" id="WP_202007129.1">
    <property type="nucleotide sequence ID" value="NZ_JAERRB010000001.1"/>
</dbReference>
<comment type="caution">
    <text evidence="2">The sequence shown here is derived from an EMBL/GenBank/DDBJ whole genome shotgun (WGS) entry which is preliminary data.</text>
</comment>
<evidence type="ECO:0000313" key="3">
    <source>
        <dbReference type="Proteomes" id="UP000613030"/>
    </source>
</evidence>
<feature type="domain" description="DUF306" evidence="1">
    <location>
        <begin position="156"/>
        <end position="252"/>
    </location>
</feature>